<organism evidence="17 18">
    <name type="scientific">Trichocladium antarcticum</name>
    <dbReference type="NCBI Taxonomy" id="1450529"/>
    <lineage>
        <taxon>Eukaryota</taxon>
        <taxon>Fungi</taxon>
        <taxon>Dikarya</taxon>
        <taxon>Ascomycota</taxon>
        <taxon>Pezizomycotina</taxon>
        <taxon>Sordariomycetes</taxon>
        <taxon>Sordariomycetidae</taxon>
        <taxon>Sordariales</taxon>
        <taxon>Chaetomiaceae</taxon>
        <taxon>Trichocladium</taxon>
    </lineage>
</organism>
<dbReference type="Gene3D" id="3.30.60.10">
    <property type="entry name" value="Endochitinase-like"/>
    <property type="match status" value="1"/>
</dbReference>
<dbReference type="PANTHER" id="PTHR47700">
    <property type="entry name" value="V CHITINASE, PUTATIVE (AFU_ORTHOLOGUE AFUA_6G13720)-RELATED"/>
    <property type="match status" value="1"/>
</dbReference>
<evidence type="ECO:0000256" key="2">
    <source>
        <dbReference type="ARBA" id="ARBA00004613"/>
    </source>
</evidence>
<sequence length="1489" mass="160553">MVPSPWLALALGAAALVPGAVAFTPPGGPASVRAVDFCPERCAVSGPSTGNWSAYPNFKIIKRCQQTMFFDFSIYDPVDDPATNHRIQACSSYGADFVNMPSEAVAAELVSSAHSVDVEFELGWWHSGSGLAKAGIQSLVEQIREYIDHGHGTTDRPFILYGRSGEASIGIYIGQGLLNQGLSASALQTFHDSLNNLDVTTPSLAMQLCGPNYDSTHIFGVAVTSNATFAPIQNAVQSWANATCLSFLGSTNYPGKATFTTPLLTLTNATLANSTLANSTVRARHNTHGKSRDAHAKLFDTRATSLQARAECKTVQVGTGEGCAELAVKCGISGADFTKYNPNICGSLRPKQHVCCSSGTLPDVRPKPNPDGTCLSYKVEADDNCANLGAQYGLTNKEIEDLNKNTWGWSGCELLFSQTVMCLSTGKPPFPAPIANAMCGPQKSGSKPPTDGSDIADLNPCPLNACCNIWGQCGVTADFCVDTNTGPPGTAKAGTYGCISNCGVDVIKGTGTGAIKLAYFQGYGLSRGCLYQDALQIDTSKYTHLHFGFGTMTPSYEVQVGDALSSYQFGEFKLITGAKRILSFGGWDFSTAASTYLIFRNGVKPANRMKMATSIANFIKEHDLDGVDIDWEYPGAPDLPDFDPGTAEDGPNYVAFLAILKNLLPGRTVAIAAPASYWYLKQFPIKEISRIVDYIVYMTYDLHGQWDAENAHSQEGCDTGNCLRSQVNLTETRQSLAMITKAGVPGNKIVVGVTSYGRSFAMEQPGCWGPTCKFAGTRLESQATPGRCTGTGGYIADAEINEIINGGSGAKRQNRVVTHFTDPGSNSDILVYDDNQWVGYMSARTKRTRAALYAAWGMAGTTDWASDLQEFNPPPLPATDWPTYKRQVSAGLDPKENTTTIGHWKDFTCTHKVIVNSGDYLPSERWHAVDTDSAWREVVEKWFQTGSERYKVFSFSVQNTLKDGAHMNCQTLLDDKSNCGNFASCPAGANGPESGPAAQFIWNSLITIHNTFRSYRDGLDALKGGFATNANTMQDTFAPIAEPKTNQWLNILIDLVTMGTLTVAGPIFTGAVKQMTTFVNNPNMYDNVKDTTMNMIGQGTTLAKDMLENPEQAIWTPKEQNKFSYYVGQAIDAWMNSTELTLKKLFDGSAESVEKIGEIIANGNLIEGRIDGTVPEWNTITELEQNLLKTLYGFTIPTLWRRSNTYAFVLDSGADCEGRPLGKYLADQTADDTAVCYEGRRYYLVHTDGDARECHCEYSGPGGCTNVCTNNKFSAPVGLDKLPEFAGITRDDLVVGSLRTWLRNGKQNGGPKLDLVNDVSVREELINMDMTAPGFVRLPVCSADRAFLSWRTAAKGGSDNFPCDIPPGTDYCDDTTYVDQTSDASPTVEDCLQIIRNIEGDGSTKFEAGIVGHKTIAKYGSCAFGVERVGGTGGAVIFQVGSQNVIDIINESVRQFGSSGKVGAKGVLMECDGTTAGSNVNVLWGIFGA</sequence>
<dbReference type="InterPro" id="IPR018392">
    <property type="entry name" value="LysM"/>
</dbReference>
<dbReference type="EC" id="3.2.1.14" evidence="4"/>
<dbReference type="Pfam" id="PF00704">
    <property type="entry name" value="Glyco_hydro_18"/>
    <property type="match status" value="1"/>
</dbReference>
<feature type="domain" description="GH18" evidence="16">
    <location>
        <begin position="514"/>
        <end position="895"/>
    </location>
</feature>
<evidence type="ECO:0000256" key="6">
    <source>
        <dbReference type="ARBA" id="ARBA00022669"/>
    </source>
</evidence>
<evidence type="ECO:0000256" key="3">
    <source>
        <dbReference type="ARBA" id="ARBA00008682"/>
    </source>
</evidence>
<gene>
    <name evidence="17" type="ORF">BT67DRAFT_399147</name>
</gene>
<comment type="subcellular location">
    <subcellularLocation>
        <location evidence="2">Secreted</location>
    </subcellularLocation>
</comment>
<dbReference type="CDD" id="cd00035">
    <property type="entry name" value="ChtBD1"/>
    <property type="match status" value="1"/>
</dbReference>
<dbReference type="SUPFAM" id="SSF57016">
    <property type="entry name" value="Plant lectins/antimicrobial peptides"/>
    <property type="match status" value="1"/>
</dbReference>
<keyword evidence="8" id="KW-0146">Chitin degradation</keyword>
<dbReference type="PROSITE" id="PS51910">
    <property type="entry name" value="GH18_2"/>
    <property type="match status" value="1"/>
</dbReference>
<reference evidence="17" key="2">
    <citation type="submission" date="2023-05" db="EMBL/GenBank/DDBJ databases">
        <authorList>
            <consortium name="Lawrence Berkeley National Laboratory"/>
            <person name="Steindorff A."/>
            <person name="Hensen N."/>
            <person name="Bonometti L."/>
            <person name="Westerberg I."/>
            <person name="Brannstrom I.O."/>
            <person name="Guillou S."/>
            <person name="Cros-Aarteil S."/>
            <person name="Calhoun S."/>
            <person name="Haridas S."/>
            <person name="Kuo A."/>
            <person name="Mondo S."/>
            <person name="Pangilinan J."/>
            <person name="Riley R."/>
            <person name="Labutti K."/>
            <person name="Andreopoulos B."/>
            <person name="Lipzen A."/>
            <person name="Chen C."/>
            <person name="Yanf M."/>
            <person name="Daum C."/>
            <person name="Ng V."/>
            <person name="Clum A."/>
            <person name="Ohm R."/>
            <person name="Martin F."/>
            <person name="Silar P."/>
            <person name="Natvig D."/>
            <person name="Lalanne C."/>
            <person name="Gautier V."/>
            <person name="Ament-Velasquez S.L."/>
            <person name="Kruys A."/>
            <person name="Hutchinson M.I."/>
            <person name="Powell A.J."/>
            <person name="Barry K."/>
            <person name="Miller A.N."/>
            <person name="Grigoriev I.V."/>
            <person name="Debuchy R."/>
            <person name="Gladieux P."/>
            <person name="Thoren M.H."/>
            <person name="Johannesson H."/>
        </authorList>
    </citation>
    <scope>NUCLEOTIDE SEQUENCE</scope>
    <source>
        <strain evidence="17">CBS 123565</strain>
    </source>
</reference>
<comment type="caution">
    <text evidence="17">The sequence shown here is derived from an EMBL/GenBank/DDBJ whole genome shotgun (WGS) entry which is preliminary data.</text>
</comment>
<dbReference type="Gene3D" id="3.10.50.10">
    <property type="match status" value="1"/>
</dbReference>
<dbReference type="SMART" id="SM00636">
    <property type="entry name" value="Glyco_18"/>
    <property type="match status" value="1"/>
</dbReference>
<dbReference type="Gene3D" id="3.10.350.10">
    <property type="entry name" value="LysM domain"/>
    <property type="match status" value="1"/>
</dbReference>
<name>A0AAN6UN53_9PEZI</name>
<evidence type="ECO:0000256" key="14">
    <source>
        <dbReference type="SAM" id="SignalP"/>
    </source>
</evidence>
<dbReference type="InterPro" id="IPR029070">
    <property type="entry name" value="Chitinase_insertion_sf"/>
</dbReference>
<dbReference type="GO" id="GO:0000272">
    <property type="term" value="P:polysaccharide catabolic process"/>
    <property type="evidence" value="ECO:0007669"/>
    <property type="project" value="UniProtKB-KW"/>
</dbReference>
<evidence type="ECO:0000256" key="13">
    <source>
        <dbReference type="RuleBase" id="RU000489"/>
    </source>
</evidence>
<feature type="chain" id="PRO_5042838873" description="chitinase" evidence="14">
    <location>
        <begin position="23"/>
        <end position="1489"/>
    </location>
</feature>
<dbReference type="Proteomes" id="UP001304895">
    <property type="component" value="Unassembled WGS sequence"/>
</dbReference>
<keyword evidence="6" id="KW-0147">Chitin-binding</keyword>
<keyword evidence="12" id="KW-0624">Polysaccharide degradation</keyword>
<evidence type="ECO:0000256" key="11">
    <source>
        <dbReference type="ARBA" id="ARBA00023295"/>
    </source>
</evidence>
<comment type="similarity">
    <text evidence="3">Belongs to the glycosyl hydrolase 18 family. Chitinase class V subfamily.</text>
</comment>
<evidence type="ECO:0000256" key="8">
    <source>
        <dbReference type="ARBA" id="ARBA00023024"/>
    </source>
</evidence>
<dbReference type="Pfam" id="PF14856">
    <property type="entry name" value="Hce2"/>
    <property type="match status" value="1"/>
</dbReference>
<keyword evidence="11 13" id="KW-0326">Glycosidase</keyword>
<dbReference type="GO" id="GO:0008843">
    <property type="term" value="F:endochitinase activity"/>
    <property type="evidence" value="ECO:0007669"/>
    <property type="project" value="UniProtKB-EC"/>
</dbReference>
<evidence type="ECO:0000256" key="10">
    <source>
        <dbReference type="ARBA" id="ARBA00023277"/>
    </source>
</evidence>
<evidence type="ECO:0000259" key="15">
    <source>
        <dbReference type="PROSITE" id="PS51782"/>
    </source>
</evidence>
<keyword evidence="18" id="KW-1185">Reference proteome</keyword>
<dbReference type="GO" id="GO:0008061">
    <property type="term" value="F:chitin binding"/>
    <property type="evidence" value="ECO:0007669"/>
    <property type="project" value="UniProtKB-KW"/>
</dbReference>
<evidence type="ECO:0000256" key="12">
    <source>
        <dbReference type="ARBA" id="ARBA00023326"/>
    </source>
</evidence>
<comment type="catalytic activity">
    <reaction evidence="1">
        <text>Random endo-hydrolysis of N-acetyl-beta-D-glucosaminide (1-&gt;4)-beta-linkages in chitin and chitodextrins.</text>
        <dbReference type="EC" id="3.2.1.14"/>
    </reaction>
</comment>
<dbReference type="InterPro" id="IPR053214">
    <property type="entry name" value="LysM12-like"/>
</dbReference>
<feature type="signal peptide" evidence="14">
    <location>
        <begin position="1"/>
        <end position="22"/>
    </location>
</feature>
<dbReference type="Gene3D" id="3.20.20.80">
    <property type="entry name" value="Glycosidases"/>
    <property type="match status" value="1"/>
</dbReference>
<keyword evidence="10" id="KW-0119">Carbohydrate metabolism</keyword>
<proteinExistence type="inferred from homology"/>
<keyword evidence="14" id="KW-0732">Signal</keyword>
<keyword evidence="7 13" id="KW-0378">Hydrolase</keyword>
<dbReference type="InterPro" id="IPR036779">
    <property type="entry name" value="LysM_dom_sf"/>
</dbReference>
<dbReference type="CDD" id="cd02878">
    <property type="entry name" value="GH18_zymocin_alpha"/>
    <property type="match status" value="1"/>
</dbReference>
<feature type="domain" description="LysM" evidence="15">
    <location>
        <begin position="375"/>
        <end position="423"/>
    </location>
</feature>
<dbReference type="SUPFAM" id="SSF51445">
    <property type="entry name" value="(Trans)glycosidases"/>
    <property type="match status" value="1"/>
</dbReference>
<keyword evidence="5" id="KW-0964">Secreted</keyword>
<dbReference type="InterPro" id="IPR029226">
    <property type="entry name" value="Ecp2-like"/>
</dbReference>
<dbReference type="GO" id="GO:0005576">
    <property type="term" value="C:extracellular region"/>
    <property type="evidence" value="ECO:0007669"/>
    <property type="project" value="UniProtKB-SubCell"/>
</dbReference>
<evidence type="ECO:0000256" key="5">
    <source>
        <dbReference type="ARBA" id="ARBA00022525"/>
    </source>
</evidence>
<evidence type="ECO:0000256" key="7">
    <source>
        <dbReference type="ARBA" id="ARBA00022801"/>
    </source>
</evidence>
<dbReference type="InterPro" id="IPR001579">
    <property type="entry name" value="Glyco_hydro_18_chit_AS"/>
</dbReference>
<dbReference type="PROSITE" id="PS01095">
    <property type="entry name" value="GH18_1"/>
    <property type="match status" value="1"/>
</dbReference>
<keyword evidence="9" id="KW-0843">Virulence</keyword>
<dbReference type="InterPro" id="IPR001223">
    <property type="entry name" value="Glyco_hydro18_cat"/>
</dbReference>
<evidence type="ECO:0000313" key="18">
    <source>
        <dbReference type="Proteomes" id="UP001304895"/>
    </source>
</evidence>
<dbReference type="PANTHER" id="PTHR47700:SF1">
    <property type="entry name" value="CHITINASE"/>
    <property type="match status" value="1"/>
</dbReference>
<dbReference type="InterPro" id="IPR036861">
    <property type="entry name" value="Endochitinase-like_sf"/>
</dbReference>
<evidence type="ECO:0000313" key="17">
    <source>
        <dbReference type="EMBL" id="KAK4136083.1"/>
    </source>
</evidence>
<reference evidence="17" key="1">
    <citation type="journal article" date="2023" name="Mol. Phylogenet. Evol.">
        <title>Genome-scale phylogeny and comparative genomics of the fungal order Sordariales.</title>
        <authorList>
            <person name="Hensen N."/>
            <person name="Bonometti L."/>
            <person name="Westerberg I."/>
            <person name="Brannstrom I.O."/>
            <person name="Guillou S."/>
            <person name="Cros-Aarteil S."/>
            <person name="Calhoun S."/>
            <person name="Haridas S."/>
            <person name="Kuo A."/>
            <person name="Mondo S."/>
            <person name="Pangilinan J."/>
            <person name="Riley R."/>
            <person name="LaButti K."/>
            <person name="Andreopoulos B."/>
            <person name="Lipzen A."/>
            <person name="Chen C."/>
            <person name="Yan M."/>
            <person name="Daum C."/>
            <person name="Ng V."/>
            <person name="Clum A."/>
            <person name="Steindorff A."/>
            <person name="Ohm R.A."/>
            <person name="Martin F."/>
            <person name="Silar P."/>
            <person name="Natvig D.O."/>
            <person name="Lalanne C."/>
            <person name="Gautier V."/>
            <person name="Ament-Velasquez S.L."/>
            <person name="Kruys A."/>
            <person name="Hutchinson M.I."/>
            <person name="Powell A.J."/>
            <person name="Barry K."/>
            <person name="Miller A.N."/>
            <person name="Grigoriev I.V."/>
            <person name="Debuchy R."/>
            <person name="Gladieux P."/>
            <person name="Hiltunen Thoren M."/>
            <person name="Johannesson H."/>
        </authorList>
    </citation>
    <scope>NUCLEOTIDE SEQUENCE</scope>
    <source>
        <strain evidence="17">CBS 123565</strain>
    </source>
</reference>
<dbReference type="EMBL" id="MU853404">
    <property type="protein sequence ID" value="KAK4136083.1"/>
    <property type="molecule type" value="Genomic_DNA"/>
</dbReference>
<evidence type="ECO:0000259" key="16">
    <source>
        <dbReference type="PROSITE" id="PS51910"/>
    </source>
</evidence>
<dbReference type="GO" id="GO:0006032">
    <property type="term" value="P:chitin catabolic process"/>
    <property type="evidence" value="ECO:0007669"/>
    <property type="project" value="UniProtKB-KW"/>
</dbReference>
<evidence type="ECO:0000256" key="4">
    <source>
        <dbReference type="ARBA" id="ARBA00012729"/>
    </source>
</evidence>
<dbReference type="PROSITE" id="PS51782">
    <property type="entry name" value="LYSM"/>
    <property type="match status" value="1"/>
</dbReference>
<dbReference type="InterPro" id="IPR011583">
    <property type="entry name" value="Chitinase_II/V-like_cat"/>
</dbReference>
<accession>A0AAN6UN53</accession>
<dbReference type="InterPro" id="IPR017853">
    <property type="entry name" value="GH"/>
</dbReference>
<evidence type="ECO:0000256" key="1">
    <source>
        <dbReference type="ARBA" id="ARBA00000822"/>
    </source>
</evidence>
<evidence type="ECO:0000256" key="9">
    <source>
        <dbReference type="ARBA" id="ARBA00023026"/>
    </source>
</evidence>
<protein>
    <recommendedName>
        <fullName evidence="4">chitinase</fullName>
        <ecNumber evidence="4">3.2.1.14</ecNumber>
    </recommendedName>
</protein>
<dbReference type="SUPFAM" id="SSF54556">
    <property type="entry name" value="Chitinase insertion domain"/>
    <property type="match status" value="1"/>
</dbReference>